<feature type="domain" description="Polysaccharide biosynthesis enzyme WcbI" evidence="1">
    <location>
        <begin position="33"/>
        <end position="225"/>
    </location>
</feature>
<proteinExistence type="predicted"/>
<dbReference type="Proteomes" id="UP000460221">
    <property type="component" value="Unassembled WGS sequence"/>
</dbReference>
<dbReference type="Gene3D" id="3.40.50.12080">
    <property type="match status" value="2"/>
</dbReference>
<dbReference type="AlphaFoldDB" id="A0A7K1FKE0"/>
<evidence type="ECO:0000313" key="2">
    <source>
        <dbReference type="EMBL" id="MTD14607.1"/>
    </source>
</evidence>
<name>A0A7K1FKE0_9ACTN</name>
<gene>
    <name evidence="2" type="ORF">GIS00_11705</name>
</gene>
<dbReference type="EMBL" id="WLYK01000003">
    <property type="protein sequence ID" value="MTD14607.1"/>
    <property type="molecule type" value="Genomic_DNA"/>
</dbReference>
<sequence length="309" mass="33333">MIGGTGPAVPTDREIHYAAFHGISDITGAGPLVVVHGNCQAEALRVLIAAGDVRTVRIPPVFELRQADLGRLAALLARADVLVTQPVRDDYAGLPLGSAQLAAALPAAARVLRVPIVRWTGLHPVQAIIRDPQDPSAPPPGVPYHDLRTLAAAAGLPAPRPTPRTVRAVAAAAVAELRRRESTCDVIVSDLFETPRPADMLTINHPGNRILRALAERIRRRLGLDRATVDPGRTLLTEVIAPVEDVVLQAWQLSGRGTALPDAWRVRGEVVPDTLVREVQLDWYRTRPDVVDAGLRRHRDTLQLLGFAA</sequence>
<dbReference type="Pfam" id="PF18588">
    <property type="entry name" value="WcbI"/>
    <property type="match status" value="1"/>
</dbReference>
<dbReference type="InterPro" id="IPR041307">
    <property type="entry name" value="WcbI"/>
</dbReference>
<organism evidence="2 3">
    <name type="scientific">Nakamurella alba</name>
    <dbReference type="NCBI Taxonomy" id="2665158"/>
    <lineage>
        <taxon>Bacteria</taxon>
        <taxon>Bacillati</taxon>
        <taxon>Actinomycetota</taxon>
        <taxon>Actinomycetes</taxon>
        <taxon>Nakamurellales</taxon>
        <taxon>Nakamurellaceae</taxon>
        <taxon>Nakamurella</taxon>
    </lineage>
</organism>
<keyword evidence="3" id="KW-1185">Reference proteome</keyword>
<accession>A0A7K1FKE0</accession>
<evidence type="ECO:0000313" key="3">
    <source>
        <dbReference type="Proteomes" id="UP000460221"/>
    </source>
</evidence>
<dbReference type="RefSeq" id="WP_154768594.1">
    <property type="nucleotide sequence ID" value="NZ_WLYK01000003.1"/>
</dbReference>
<evidence type="ECO:0000259" key="1">
    <source>
        <dbReference type="Pfam" id="PF18588"/>
    </source>
</evidence>
<protein>
    <submittedName>
        <fullName evidence="2">Peptide ABC transporter ATPase</fullName>
    </submittedName>
</protein>
<reference evidence="2 3" key="1">
    <citation type="submission" date="2019-11" db="EMBL/GenBank/DDBJ databases">
        <authorList>
            <person name="Jiang L.-Q."/>
        </authorList>
    </citation>
    <scope>NUCLEOTIDE SEQUENCE [LARGE SCALE GENOMIC DNA]</scope>
    <source>
        <strain evidence="2 3">YIM 132087</strain>
    </source>
</reference>
<comment type="caution">
    <text evidence="2">The sequence shown here is derived from an EMBL/GenBank/DDBJ whole genome shotgun (WGS) entry which is preliminary data.</text>
</comment>